<feature type="transmembrane region" description="Helical" evidence="1">
    <location>
        <begin position="12"/>
        <end position="30"/>
    </location>
</feature>
<evidence type="ECO:0000313" key="3">
    <source>
        <dbReference type="WBParaSite" id="Minc3s01724g25876"/>
    </source>
</evidence>
<evidence type="ECO:0000256" key="1">
    <source>
        <dbReference type="SAM" id="Phobius"/>
    </source>
</evidence>
<keyword evidence="1" id="KW-0812">Transmembrane</keyword>
<sequence length="181" mass="20242">MRRILEYFIKLHYHLILFSLIYSLFICRYYKMFKKETKKSRDWDVLARPVWRDPVWRCRFGATTSPVNGSGYTLAGGRFETDSKYIPFDSSRRAESNVPENRKTIGGTSPMFGSTSPVIGSTSPVIWPTSPMFGSTSPVIGSTSPVIWPTSPMFGSTSPVIGSTSPVIWPTSPVYGQLPPC</sequence>
<reference evidence="3" key="1">
    <citation type="submission" date="2022-11" db="UniProtKB">
        <authorList>
            <consortium name="WormBaseParasite"/>
        </authorList>
    </citation>
    <scope>IDENTIFICATION</scope>
</reference>
<dbReference type="Proteomes" id="UP000887563">
    <property type="component" value="Unplaced"/>
</dbReference>
<keyword evidence="1" id="KW-0472">Membrane</keyword>
<evidence type="ECO:0000313" key="2">
    <source>
        <dbReference type="Proteomes" id="UP000887563"/>
    </source>
</evidence>
<proteinExistence type="predicted"/>
<keyword evidence="1" id="KW-1133">Transmembrane helix</keyword>
<accession>A0A914ME93</accession>
<protein>
    <submittedName>
        <fullName evidence="3">Candidate secreted effector</fullName>
    </submittedName>
</protein>
<keyword evidence="2" id="KW-1185">Reference proteome</keyword>
<dbReference type="AlphaFoldDB" id="A0A914ME93"/>
<name>A0A914ME93_MELIC</name>
<dbReference type="WBParaSite" id="Minc3s01724g25876">
    <property type="protein sequence ID" value="Minc3s01724g25876"/>
    <property type="gene ID" value="Minc3s01724g25876"/>
</dbReference>
<organism evidence="2 3">
    <name type="scientific">Meloidogyne incognita</name>
    <name type="common">Southern root-knot nematode worm</name>
    <name type="synonym">Oxyuris incognita</name>
    <dbReference type="NCBI Taxonomy" id="6306"/>
    <lineage>
        <taxon>Eukaryota</taxon>
        <taxon>Metazoa</taxon>
        <taxon>Ecdysozoa</taxon>
        <taxon>Nematoda</taxon>
        <taxon>Chromadorea</taxon>
        <taxon>Rhabditida</taxon>
        <taxon>Tylenchina</taxon>
        <taxon>Tylenchomorpha</taxon>
        <taxon>Tylenchoidea</taxon>
        <taxon>Meloidogynidae</taxon>
        <taxon>Meloidogyninae</taxon>
        <taxon>Meloidogyne</taxon>
        <taxon>Meloidogyne incognita group</taxon>
    </lineage>
</organism>